<dbReference type="GO" id="GO:0005886">
    <property type="term" value="C:plasma membrane"/>
    <property type="evidence" value="ECO:0007669"/>
    <property type="project" value="UniProtKB-SubCell"/>
</dbReference>
<dbReference type="InterPro" id="IPR002379">
    <property type="entry name" value="ATPase_proteolipid_c-like_dom"/>
</dbReference>
<dbReference type="InterPro" id="IPR000454">
    <property type="entry name" value="ATP_synth_F0_csu"/>
</dbReference>
<comment type="caution">
    <text evidence="17">The sequence shown here is derived from an EMBL/GenBank/DDBJ whole genome shotgun (WGS) entry which is preliminary data.</text>
</comment>
<dbReference type="Proteomes" id="UP000267841">
    <property type="component" value="Unassembled WGS sequence"/>
</dbReference>
<evidence type="ECO:0000256" key="5">
    <source>
        <dbReference type="ARBA" id="ARBA00022547"/>
    </source>
</evidence>
<comment type="function">
    <text evidence="13 14">F(1)F(0) ATP synthase produces ATP from ADP in the presence of a proton or sodium gradient. F-type ATPases consist of two structural domains, F(1) containing the extramembraneous catalytic core and F(0) containing the membrane proton channel, linked together by a central stalk and a peripheral stalk. During catalysis, ATP synthesis in the catalytic domain of F(1) is coupled via a rotary mechanism of the central stalk subunits to proton translocation.</text>
</comment>
<dbReference type="HAMAP" id="MF_01396">
    <property type="entry name" value="ATP_synth_c_bact"/>
    <property type="match status" value="1"/>
</dbReference>
<keyword evidence="6 14" id="KW-0812">Transmembrane</keyword>
<dbReference type="Gene3D" id="1.20.20.10">
    <property type="entry name" value="F1F0 ATP synthase subunit C"/>
    <property type="match status" value="1"/>
</dbReference>
<keyword evidence="12 14" id="KW-0066">ATP synthesis</keyword>
<protein>
    <recommendedName>
        <fullName evidence="14">ATP synthase subunit c</fullName>
    </recommendedName>
    <alternativeName>
        <fullName evidence="14">ATP synthase F(0) sector subunit c</fullName>
    </alternativeName>
    <alternativeName>
        <fullName evidence="14">F-type ATPase subunit c</fullName>
        <shortName evidence="14">F-ATPase subunit c</shortName>
    </alternativeName>
    <alternativeName>
        <fullName evidence="14">Lipid-binding protein</fullName>
    </alternativeName>
</protein>
<keyword evidence="3 14" id="KW-0813">Transport</keyword>
<evidence type="ECO:0000313" key="18">
    <source>
        <dbReference type="Proteomes" id="UP000267841"/>
    </source>
</evidence>
<name>A0A497XMD1_9AQUI</name>
<keyword evidence="5 14" id="KW-0138">CF(0)</keyword>
<dbReference type="SUPFAM" id="SSF81333">
    <property type="entry name" value="F1F0 ATP synthase subunit C"/>
    <property type="match status" value="1"/>
</dbReference>
<dbReference type="InterPro" id="IPR035921">
    <property type="entry name" value="F/V-ATP_Csub_sf"/>
</dbReference>
<evidence type="ECO:0000256" key="11">
    <source>
        <dbReference type="ARBA" id="ARBA00023136"/>
    </source>
</evidence>
<evidence type="ECO:0000259" key="16">
    <source>
        <dbReference type="Pfam" id="PF00137"/>
    </source>
</evidence>
<dbReference type="GO" id="GO:0045259">
    <property type="term" value="C:proton-transporting ATP synthase complex"/>
    <property type="evidence" value="ECO:0007669"/>
    <property type="project" value="UniProtKB-KW"/>
</dbReference>
<comment type="function">
    <text evidence="14">Key component of the F(0) channel; it plays a direct role in translocation across the membrane. A homomeric c-ring of between 10-14 subunits forms the central stalk rotor element with the F(1) delta and epsilon subunits.</text>
</comment>
<dbReference type="InterPro" id="IPR038662">
    <property type="entry name" value="ATP_synth_F0_csu_sf"/>
</dbReference>
<dbReference type="PROSITE" id="PS00605">
    <property type="entry name" value="ATPASE_C"/>
    <property type="match status" value="1"/>
</dbReference>
<evidence type="ECO:0000313" key="17">
    <source>
        <dbReference type="EMBL" id="RLJ70057.1"/>
    </source>
</evidence>
<dbReference type="GO" id="GO:0033177">
    <property type="term" value="C:proton-transporting two-sector ATPase complex, proton-transporting domain"/>
    <property type="evidence" value="ECO:0007669"/>
    <property type="project" value="InterPro"/>
</dbReference>
<evidence type="ECO:0000256" key="4">
    <source>
        <dbReference type="ARBA" id="ARBA00022475"/>
    </source>
</evidence>
<keyword evidence="11 14" id="KW-0472">Membrane</keyword>
<dbReference type="InterPro" id="IPR020537">
    <property type="entry name" value="ATP_synth_F0_csu_DDCD_BS"/>
</dbReference>
<dbReference type="GO" id="GO:0008289">
    <property type="term" value="F:lipid binding"/>
    <property type="evidence" value="ECO:0007669"/>
    <property type="project" value="UniProtKB-KW"/>
</dbReference>
<dbReference type="OrthoDB" id="2357540at2"/>
<evidence type="ECO:0000256" key="10">
    <source>
        <dbReference type="ARBA" id="ARBA00023121"/>
    </source>
</evidence>
<evidence type="ECO:0000256" key="14">
    <source>
        <dbReference type="HAMAP-Rule" id="MF_01396"/>
    </source>
</evidence>
<dbReference type="EMBL" id="RCCJ01000001">
    <property type="protein sequence ID" value="RLJ70057.1"/>
    <property type="molecule type" value="Genomic_DNA"/>
</dbReference>
<dbReference type="NCBIfam" id="TIGR01260">
    <property type="entry name" value="ATP_synt_c"/>
    <property type="match status" value="1"/>
</dbReference>
<evidence type="ECO:0000256" key="6">
    <source>
        <dbReference type="ARBA" id="ARBA00022692"/>
    </source>
</evidence>
<gene>
    <name evidence="14" type="primary">atpE</name>
    <name evidence="17" type="ORF">BCF55_0319</name>
</gene>
<keyword evidence="8 14" id="KW-1133">Transmembrane helix</keyword>
<dbReference type="Pfam" id="PF00137">
    <property type="entry name" value="ATP-synt_C"/>
    <property type="match status" value="1"/>
</dbReference>
<comment type="similarity">
    <text evidence="2 14">Belongs to the ATPase C chain family.</text>
</comment>
<dbReference type="CDD" id="cd18121">
    <property type="entry name" value="ATP-synt_Fo_c"/>
    <property type="match status" value="1"/>
</dbReference>
<dbReference type="AlphaFoldDB" id="A0A497XMD1"/>
<dbReference type="InterPro" id="IPR005953">
    <property type="entry name" value="ATP_synth_csu_bac/chlpt"/>
</dbReference>
<keyword evidence="4 14" id="KW-1003">Cell membrane</keyword>
<evidence type="ECO:0000256" key="1">
    <source>
        <dbReference type="ARBA" id="ARBA00004141"/>
    </source>
</evidence>
<sequence length="114" mass="11477">MKGKALAILTALTPALTFAAEGAAGGSSDRALFYGLLALAAGLAIGLAALGTGIGMGHAVRGTQEGIARNPNVGGRLQTIMFIGLAFIETLALYALLFSIVFVFTGIFTGKAGF</sequence>
<evidence type="ECO:0000256" key="12">
    <source>
        <dbReference type="ARBA" id="ARBA00023310"/>
    </source>
</evidence>
<keyword evidence="18" id="KW-1185">Reference proteome</keyword>
<feature type="site" description="Reversibly protonated during proton transport" evidence="14">
    <location>
        <position position="89"/>
    </location>
</feature>
<evidence type="ECO:0000256" key="9">
    <source>
        <dbReference type="ARBA" id="ARBA00023065"/>
    </source>
</evidence>
<dbReference type="PRINTS" id="PR00124">
    <property type="entry name" value="ATPASEC"/>
</dbReference>
<evidence type="ECO:0000256" key="8">
    <source>
        <dbReference type="ARBA" id="ARBA00022989"/>
    </source>
</evidence>
<proteinExistence type="inferred from homology"/>
<feature type="transmembrane region" description="Helical" evidence="14">
    <location>
        <begin position="32"/>
        <end position="59"/>
    </location>
</feature>
<keyword evidence="7 14" id="KW-0375">Hydrogen ion transport</keyword>
<evidence type="ECO:0000256" key="13">
    <source>
        <dbReference type="ARBA" id="ARBA00025198"/>
    </source>
</evidence>
<evidence type="ECO:0000256" key="7">
    <source>
        <dbReference type="ARBA" id="ARBA00022781"/>
    </source>
</evidence>
<comment type="subcellular location">
    <subcellularLocation>
        <location evidence="14">Cell membrane</location>
        <topology evidence="14">Multi-pass membrane protein</topology>
    </subcellularLocation>
    <subcellularLocation>
        <location evidence="1">Membrane</location>
        <topology evidence="1">Multi-pass membrane protein</topology>
    </subcellularLocation>
</comment>
<evidence type="ECO:0000256" key="3">
    <source>
        <dbReference type="ARBA" id="ARBA00022448"/>
    </source>
</evidence>
<keyword evidence="10 14" id="KW-0446">Lipid-binding</keyword>
<feature type="domain" description="V-ATPase proteolipid subunit C-like" evidence="16">
    <location>
        <begin position="39"/>
        <end position="101"/>
    </location>
</feature>
<feature type="signal peptide" evidence="15">
    <location>
        <begin position="1"/>
        <end position="19"/>
    </location>
</feature>
<dbReference type="FunFam" id="1.20.20.10:FF:000004">
    <property type="entry name" value="ATP synthase subunit c"/>
    <property type="match status" value="1"/>
</dbReference>
<organism evidence="17 18">
    <name type="scientific">Hydrogenivirga caldilitoris</name>
    <dbReference type="NCBI Taxonomy" id="246264"/>
    <lineage>
        <taxon>Bacteria</taxon>
        <taxon>Pseudomonadati</taxon>
        <taxon>Aquificota</taxon>
        <taxon>Aquificia</taxon>
        <taxon>Aquificales</taxon>
        <taxon>Aquificaceae</taxon>
        <taxon>Hydrogenivirga</taxon>
    </lineage>
</organism>
<accession>A0A497XMD1</accession>
<dbReference type="GO" id="GO:0046933">
    <property type="term" value="F:proton-transporting ATP synthase activity, rotational mechanism"/>
    <property type="evidence" value="ECO:0007669"/>
    <property type="project" value="UniProtKB-UniRule"/>
</dbReference>
<feature type="transmembrane region" description="Helical" evidence="14">
    <location>
        <begin position="80"/>
        <end position="108"/>
    </location>
</feature>
<keyword evidence="15" id="KW-0732">Signal</keyword>
<evidence type="ECO:0000256" key="2">
    <source>
        <dbReference type="ARBA" id="ARBA00006704"/>
    </source>
</evidence>
<reference evidence="17 18" key="1">
    <citation type="submission" date="2018-10" db="EMBL/GenBank/DDBJ databases">
        <title>Genomic Encyclopedia of Archaeal and Bacterial Type Strains, Phase II (KMG-II): from individual species to whole genera.</title>
        <authorList>
            <person name="Goeker M."/>
        </authorList>
    </citation>
    <scope>NUCLEOTIDE SEQUENCE [LARGE SCALE GENOMIC DNA]</scope>
    <source>
        <strain evidence="17 18">DSM 16510</strain>
    </source>
</reference>
<keyword evidence="9 14" id="KW-0406">Ion transport</keyword>
<feature type="chain" id="PRO_5019808911" description="ATP synthase subunit c" evidence="15">
    <location>
        <begin position="20"/>
        <end position="114"/>
    </location>
</feature>
<evidence type="ECO:0000256" key="15">
    <source>
        <dbReference type="SAM" id="SignalP"/>
    </source>
</evidence>
<dbReference type="RefSeq" id="WP_121009136.1">
    <property type="nucleotide sequence ID" value="NZ_RCCJ01000001.1"/>
</dbReference>